<proteinExistence type="predicted"/>
<evidence type="ECO:0000259" key="2">
    <source>
        <dbReference type="Pfam" id="PF12146"/>
    </source>
</evidence>
<organism evidence="3 4">
    <name type="scientific">Litoreibacter ponti</name>
    <dbReference type="NCBI Taxonomy" id="1510457"/>
    <lineage>
        <taxon>Bacteria</taxon>
        <taxon>Pseudomonadati</taxon>
        <taxon>Pseudomonadota</taxon>
        <taxon>Alphaproteobacteria</taxon>
        <taxon>Rhodobacterales</taxon>
        <taxon>Roseobacteraceae</taxon>
        <taxon>Litoreibacter</taxon>
    </lineage>
</organism>
<reference evidence="3 4" key="1">
    <citation type="submission" date="2018-04" db="EMBL/GenBank/DDBJ databases">
        <title>Genomic Encyclopedia of Archaeal and Bacterial Type Strains, Phase II (KMG-II): from individual species to whole genera.</title>
        <authorList>
            <person name="Goeker M."/>
        </authorList>
    </citation>
    <scope>NUCLEOTIDE SEQUENCE [LARGE SCALE GENOMIC DNA]</scope>
    <source>
        <strain evidence="3 4">DSM 100977</strain>
    </source>
</reference>
<name>A0A2T6BF78_9RHOB</name>
<feature type="domain" description="Serine aminopeptidase S33" evidence="2">
    <location>
        <begin position="56"/>
        <end position="167"/>
    </location>
</feature>
<dbReference type="InterPro" id="IPR022742">
    <property type="entry name" value="Hydrolase_4"/>
</dbReference>
<evidence type="ECO:0000313" key="3">
    <source>
        <dbReference type="EMBL" id="PTX54715.1"/>
    </source>
</evidence>
<dbReference type="Proteomes" id="UP000243978">
    <property type="component" value="Unassembled WGS sequence"/>
</dbReference>
<feature type="transmembrane region" description="Helical" evidence="1">
    <location>
        <begin position="413"/>
        <end position="429"/>
    </location>
</feature>
<keyword evidence="3" id="KW-0645">Protease</keyword>
<dbReference type="EMBL" id="QBKS01000002">
    <property type="protein sequence ID" value="PTX54715.1"/>
    <property type="molecule type" value="Genomic_DNA"/>
</dbReference>
<evidence type="ECO:0000256" key="1">
    <source>
        <dbReference type="SAM" id="Phobius"/>
    </source>
</evidence>
<keyword evidence="3" id="KW-0378">Hydrolase</keyword>
<dbReference type="SUPFAM" id="SSF53474">
    <property type="entry name" value="alpha/beta-Hydrolases"/>
    <property type="match status" value="1"/>
</dbReference>
<accession>A0A2T6BF78</accession>
<feature type="transmembrane region" description="Helical" evidence="1">
    <location>
        <begin position="261"/>
        <end position="282"/>
    </location>
</feature>
<feature type="transmembrane region" description="Helical" evidence="1">
    <location>
        <begin position="319"/>
        <end position="340"/>
    </location>
</feature>
<keyword evidence="1" id="KW-1133">Transmembrane helix</keyword>
<comment type="caution">
    <text evidence="3">The sequence shown here is derived from an EMBL/GenBank/DDBJ whole genome shotgun (WGS) entry which is preliminary data.</text>
</comment>
<dbReference type="RefSeq" id="WP_107847019.1">
    <property type="nucleotide sequence ID" value="NZ_QBKS01000002.1"/>
</dbReference>
<protein>
    <submittedName>
        <fullName evidence="3">Serine aminopeptidase S33 family</fullName>
    </submittedName>
</protein>
<feature type="transmembrane region" description="Helical" evidence="1">
    <location>
        <begin position="379"/>
        <end position="401"/>
    </location>
</feature>
<dbReference type="OrthoDB" id="504769at2"/>
<keyword evidence="1" id="KW-0472">Membrane</keyword>
<dbReference type="Gene3D" id="3.40.50.1820">
    <property type="entry name" value="alpha/beta hydrolase"/>
    <property type="match status" value="1"/>
</dbReference>
<sequence length="488" mass="51382">MTRARLINLLCAAIGAVAILISIVFLERERAGIERTVLAIGPTPATLYNGSAEAPTVIIAHGFAGSRQLMDAYALTLARAGYRVLSYDVEGHGRHPEPMGGDVTRLDGTTALLVAQTRTVVDHARTLPGFTGELALLGHSMATDVIIRAALQDGDVDALVAVSSFSGAVTASEPDMLLTISGGTETRLRAEALRTARLVDPQAIEGETVAASGTTRRTAVAPYVGHIGVLYAPTALREANAWLDTAFGRSSNTQPVTIGPWILALLGGAVLLFRPLASLLPLTERAAPLPTRRFLIATLAPMLAAPLLAMLVYTPFLPVLVADYLLIHLALLGILQLVLLRPSLPRPSLAGIALLVVWGIAVFGLLLDRYAASFVPTEGRLFIVAMLALGTIPAMVADASLSAAGHAPLWRRVVLRLAFLISLAIPALLDPEGLGFILITFPVLILFFAVHGLMGRWVARRAGATTAGLGLGLILAWAIGVSFPMFAA</sequence>
<dbReference type="InterPro" id="IPR029058">
    <property type="entry name" value="AB_hydrolase_fold"/>
</dbReference>
<keyword evidence="3" id="KW-0031">Aminopeptidase</keyword>
<feature type="transmembrane region" description="Helical" evidence="1">
    <location>
        <begin position="7"/>
        <end position="26"/>
    </location>
</feature>
<gene>
    <name evidence="3" type="ORF">C8N43_3535</name>
</gene>
<dbReference type="AlphaFoldDB" id="A0A2T6BF78"/>
<feature type="transmembrane region" description="Helical" evidence="1">
    <location>
        <begin position="294"/>
        <end position="313"/>
    </location>
</feature>
<feature type="transmembrane region" description="Helical" evidence="1">
    <location>
        <begin position="466"/>
        <end position="487"/>
    </location>
</feature>
<keyword evidence="4" id="KW-1185">Reference proteome</keyword>
<feature type="transmembrane region" description="Helical" evidence="1">
    <location>
        <begin position="435"/>
        <end position="454"/>
    </location>
</feature>
<feature type="transmembrane region" description="Helical" evidence="1">
    <location>
        <begin position="347"/>
        <end position="367"/>
    </location>
</feature>
<keyword evidence="1" id="KW-0812">Transmembrane</keyword>
<dbReference type="GO" id="GO:0004177">
    <property type="term" value="F:aminopeptidase activity"/>
    <property type="evidence" value="ECO:0007669"/>
    <property type="project" value="UniProtKB-KW"/>
</dbReference>
<dbReference type="Pfam" id="PF12146">
    <property type="entry name" value="Hydrolase_4"/>
    <property type="match status" value="1"/>
</dbReference>
<evidence type="ECO:0000313" key="4">
    <source>
        <dbReference type="Proteomes" id="UP000243978"/>
    </source>
</evidence>